<dbReference type="Gene3D" id="2.30.40.10">
    <property type="entry name" value="Urease, subunit C, domain 1"/>
    <property type="match status" value="1"/>
</dbReference>
<name>A0ABW4EMF1_9PSEU</name>
<dbReference type="InterPro" id="IPR029063">
    <property type="entry name" value="SAM-dependent_MTases_sf"/>
</dbReference>
<keyword evidence="4" id="KW-1185">Reference proteome</keyword>
<accession>A0ABW4EMF1</accession>
<evidence type="ECO:0000313" key="3">
    <source>
        <dbReference type="EMBL" id="MFD1516326.1"/>
    </source>
</evidence>
<dbReference type="CDD" id="cd02440">
    <property type="entry name" value="AdoMet_MTases"/>
    <property type="match status" value="1"/>
</dbReference>
<sequence length="344" mass="37849">MSSNSLFSDHAEIYAEHSTHSGPNAYYERPAILRLAGELAGLRVLELGCAAGVLTEMLIDRGADVTAVDREPRLVESAQRRIGQRGRAVVADLEEPLDMVPTASVDLVIASLVLHYIADWRPLLSELDRCLVPGGALVFSLHHPITGWRLSDQTDYHRGRRQHRRSERWILQHAYFLDERQATRYAEHGLQITVSIGFTNGKGARIQQRMGEQVMGHLNAFRRMIDSGLTVAGSSYWGPKNPFECIALATTHRIGAGPSHNDGPAQVVSRRETYAMWGRRAAEVLGWRGVGDLRPGSHADLVLLDRDPVTCALDDLPDTRVLATVVTGRTVTGGLPGSSRSVRS</sequence>
<dbReference type="SUPFAM" id="SSF51338">
    <property type="entry name" value="Composite domain of metallo-dependent hydrolases"/>
    <property type="match status" value="1"/>
</dbReference>
<dbReference type="PANTHER" id="PTHR22642:SF2">
    <property type="entry name" value="PROTEIN LONG AFTER FAR-RED 3"/>
    <property type="match status" value="1"/>
</dbReference>
<dbReference type="Gene3D" id="3.40.50.150">
    <property type="entry name" value="Vaccinia Virus protein VP39"/>
    <property type="match status" value="1"/>
</dbReference>
<evidence type="ECO:0000259" key="1">
    <source>
        <dbReference type="Pfam" id="PF07969"/>
    </source>
</evidence>
<evidence type="ECO:0000313" key="4">
    <source>
        <dbReference type="Proteomes" id="UP001597114"/>
    </source>
</evidence>
<proteinExistence type="predicted"/>
<dbReference type="Pfam" id="PF07969">
    <property type="entry name" value="Amidohydro_3"/>
    <property type="match status" value="1"/>
</dbReference>
<dbReference type="InterPro" id="IPR013216">
    <property type="entry name" value="Methyltransf_11"/>
</dbReference>
<dbReference type="SUPFAM" id="SSF53335">
    <property type="entry name" value="S-adenosyl-L-methionine-dependent methyltransferases"/>
    <property type="match status" value="1"/>
</dbReference>
<dbReference type="InterPro" id="IPR013108">
    <property type="entry name" value="Amidohydro_3"/>
</dbReference>
<feature type="domain" description="Amidohydrolase 3" evidence="1">
    <location>
        <begin position="165"/>
        <end position="331"/>
    </location>
</feature>
<feature type="domain" description="Methyltransferase type 11" evidence="2">
    <location>
        <begin position="45"/>
        <end position="139"/>
    </location>
</feature>
<dbReference type="InterPro" id="IPR011059">
    <property type="entry name" value="Metal-dep_hydrolase_composite"/>
</dbReference>
<gene>
    <name evidence="3" type="ORF">ACFSJD_02440</name>
</gene>
<dbReference type="Pfam" id="PF08241">
    <property type="entry name" value="Methyltransf_11"/>
    <property type="match status" value="1"/>
</dbReference>
<reference evidence="4" key="1">
    <citation type="journal article" date="2019" name="Int. J. Syst. Evol. Microbiol.">
        <title>The Global Catalogue of Microorganisms (GCM) 10K type strain sequencing project: providing services to taxonomists for standard genome sequencing and annotation.</title>
        <authorList>
            <consortium name="The Broad Institute Genomics Platform"/>
            <consortium name="The Broad Institute Genome Sequencing Center for Infectious Disease"/>
            <person name="Wu L."/>
            <person name="Ma J."/>
        </authorList>
    </citation>
    <scope>NUCLEOTIDE SEQUENCE [LARGE SCALE GENOMIC DNA]</scope>
    <source>
        <strain evidence="4">CCM 7043</strain>
    </source>
</reference>
<evidence type="ECO:0000259" key="2">
    <source>
        <dbReference type="Pfam" id="PF08241"/>
    </source>
</evidence>
<dbReference type="PANTHER" id="PTHR22642">
    <property type="entry name" value="IMIDAZOLONEPROPIONASE"/>
    <property type="match status" value="1"/>
</dbReference>
<organism evidence="3 4">
    <name type="scientific">Pseudonocardia yunnanensis</name>
    <dbReference type="NCBI Taxonomy" id="58107"/>
    <lineage>
        <taxon>Bacteria</taxon>
        <taxon>Bacillati</taxon>
        <taxon>Actinomycetota</taxon>
        <taxon>Actinomycetes</taxon>
        <taxon>Pseudonocardiales</taxon>
        <taxon>Pseudonocardiaceae</taxon>
        <taxon>Pseudonocardia</taxon>
    </lineage>
</organism>
<dbReference type="EMBL" id="JBHUCO010000002">
    <property type="protein sequence ID" value="MFD1516326.1"/>
    <property type="molecule type" value="Genomic_DNA"/>
</dbReference>
<dbReference type="RefSeq" id="WP_344723155.1">
    <property type="nucleotide sequence ID" value="NZ_BAAAUS010000017.1"/>
</dbReference>
<protein>
    <submittedName>
        <fullName evidence="3">Amidohydrolase family protein</fullName>
    </submittedName>
</protein>
<comment type="caution">
    <text evidence="3">The sequence shown here is derived from an EMBL/GenBank/DDBJ whole genome shotgun (WGS) entry which is preliminary data.</text>
</comment>
<dbReference type="Proteomes" id="UP001597114">
    <property type="component" value="Unassembled WGS sequence"/>
</dbReference>